<keyword evidence="5 12" id="KW-0812">Transmembrane</keyword>
<evidence type="ECO:0000256" key="14">
    <source>
        <dbReference type="SAM" id="SignalP"/>
    </source>
</evidence>
<dbReference type="Pfam" id="PF07715">
    <property type="entry name" value="Plug"/>
    <property type="match status" value="1"/>
</dbReference>
<dbReference type="GO" id="GO:0015889">
    <property type="term" value="P:cobalamin transport"/>
    <property type="evidence" value="ECO:0007669"/>
    <property type="project" value="TreeGrafter"/>
</dbReference>
<evidence type="ECO:0000256" key="9">
    <source>
        <dbReference type="ARBA" id="ARBA00023136"/>
    </source>
</evidence>
<evidence type="ECO:0000256" key="5">
    <source>
        <dbReference type="ARBA" id="ARBA00022692"/>
    </source>
</evidence>
<organism evidence="17">
    <name type="scientific">Oxalobacter aliiformigenes</name>
    <dbReference type="NCBI Taxonomy" id="2946593"/>
    <lineage>
        <taxon>Bacteria</taxon>
        <taxon>Pseudomonadati</taxon>
        <taxon>Pseudomonadota</taxon>
        <taxon>Betaproteobacteria</taxon>
        <taxon>Burkholderiales</taxon>
        <taxon>Oxalobacteraceae</taxon>
        <taxon>Oxalobacter</taxon>
    </lineage>
</organism>
<comment type="similarity">
    <text evidence="2 12 13">Belongs to the TonB-dependent receptor family.</text>
</comment>
<sequence>MHSHVSIRRRHVAIKPLLLVSLLTGCFAGAAFAQETGDIEEKTLEPVVVTASRIEQLQKDAIPSTTVITSETIQNKKLADLPSLLKSEAGIDFARSGGAGTATSVFMRGTNSSQLLVMIDGVPIQDGNAIGTVDLLSHIQPDQIDHIEVVRGNVSAIYGSGAMGGVIQIFTKQGTGKPTANVFAEYGSDNTTKIGAGVSGKTEAGTSFALSVTRFRTDGFSAMDSSKNAGVNPDDDYDRNVSVNAALSQRLNRDHEIGARLYMYDAKFDYDNINGAASDNYGKSKQWTGAVYSKNRFTQDWLSTVTVSYNSIERHDNEWGGVINNWGGFIENYDHNAKFRSETKLLQWNNTIALSSDWTLTAGIDAGSEEAHVNSKAPYDYYSNYSMDVNRDKYSVYAGLLGKVGTHNLQANVRYDHVEDADSDITGYLGYGYDLTSTWKLLASISTSFLAPTLYQQYYPNGGNADLKSERSTNYEAGIQYAKGKDLFRLSVFEWHTRDLIDYATGGNGYGYYNVSRAKNTGVEFNANTEIFGIDIRSNLTWQNPKNRETDEQLVKRPKFFGSLNVSKTMGPWYFGGDVLFNGHRADKDYASEYRLGSYTLVNLNARYNINKNISLYARIENLFDKEYETAYGYNQPDRGAYVGVNVKM</sequence>
<dbReference type="Pfam" id="PF00593">
    <property type="entry name" value="TonB_dep_Rec_b-barrel"/>
    <property type="match status" value="1"/>
</dbReference>
<evidence type="ECO:0000259" key="15">
    <source>
        <dbReference type="Pfam" id="PF00593"/>
    </source>
</evidence>
<evidence type="ECO:0000256" key="3">
    <source>
        <dbReference type="ARBA" id="ARBA00022448"/>
    </source>
</evidence>
<feature type="chain" id="PRO_5039263467" evidence="14">
    <location>
        <begin position="34"/>
        <end position="649"/>
    </location>
</feature>
<evidence type="ECO:0000256" key="12">
    <source>
        <dbReference type="PROSITE-ProRule" id="PRU01360"/>
    </source>
</evidence>
<dbReference type="GO" id="GO:0006811">
    <property type="term" value="P:monoatomic ion transport"/>
    <property type="evidence" value="ECO:0007669"/>
    <property type="project" value="UniProtKB-KW"/>
</dbReference>
<proteinExistence type="inferred from homology"/>
<feature type="domain" description="TonB-dependent receptor plug" evidence="16">
    <location>
        <begin position="60"/>
        <end position="166"/>
    </location>
</feature>
<dbReference type="RefSeq" id="WP_269316259.1">
    <property type="nucleotide sequence ID" value="NZ_CP098251.1"/>
</dbReference>
<dbReference type="Proteomes" id="UP001164819">
    <property type="component" value="Chromosome"/>
</dbReference>
<evidence type="ECO:0000256" key="1">
    <source>
        <dbReference type="ARBA" id="ARBA00004571"/>
    </source>
</evidence>
<dbReference type="InterPro" id="IPR039426">
    <property type="entry name" value="TonB-dep_rcpt-like"/>
</dbReference>
<keyword evidence="3 12" id="KW-0813">Transport</keyword>
<feature type="domain" description="TonB-dependent receptor-like beta-barrel" evidence="15">
    <location>
        <begin position="297"/>
        <end position="623"/>
    </location>
</feature>
<evidence type="ECO:0000313" key="17">
    <source>
        <dbReference type="EMBL" id="WAV91919.1"/>
    </source>
</evidence>
<dbReference type="SUPFAM" id="SSF56935">
    <property type="entry name" value="Porins"/>
    <property type="match status" value="1"/>
</dbReference>
<dbReference type="PANTHER" id="PTHR30069:SF53">
    <property type="entry name" value="COLICIN I RECEPTOR-RELATED"/>
    <property type="match status" value="1"/>
</dbReference>
<evidence type="ECO:0000256" key="7">
    <source>
        <dbReference type="ARBA" id="ARBA00023065"/>
    </source>
</evidence>
<evidence type="ECO:0000256" key="11">
    <source>
        <dbReference type="ARBA" id="ARBA00023237"/>
    </source>
</evidence>
<dbReference type="GO" id="GO:0009279">
    <property type="term" value="C:cell outer membrane"/>
    <property type="evidence" value="ECO:0007669"/>
    <property type="project" value="UniProtKB-SubCell"/>
</dbReference>
<evidence type="ECO:0000256" key="4">
    <source>
        <dbReference type="ARBA" id="ARBA00022452"/>
    </source>
</evidence>
<keyword evidence="6 14" id="KW-0732">Signal</keyword>
<dbReference type="PANTHER" id="PTHR30069">
    <property type="entry name" value="TONB-DEPENDENT OUTER MEMBRANE RECEPTOR"/>
    <property type="match status" value="1"/>
</dbReference>
<keyword evidence="11 12" id="KW-0998">Cell outer membrane</keyword>
<comment type="subcellular location">
    <subcellularLocation>
        <location evidence="1 12">Cell outer membrane</location>
        <topology evidence="1 12">Multi-pass membrane protein</topology>
    </subcellularLocation>
</comment>
<dbReference type="InterPro" id="IPR012910">
    <property type="entry name" value="Plug_dom"/>
</dbReference>
<keyword evidence="9 12" id="KW-0472">Membrane</keyword>
<evidence type="ECO:0000256" key="2">
    <source>
        <dbReference type="ARBA" id="ARBA00009810"/>
    </source>
</evidence>
<keyword evidence="8 13" id="KW-0798">TonB box</keyword>
<gene>
    <name evidence="17" type="ORF">NB646_04100</name>
</gene>
<protein>
    <submittedName>
        <fullName evidence="17">TonB-dependent receptor</fullName>
    </submittedName>
</protein>
<keyword evidence="7" id="KW-0406">Ion transport</keyword>
<dbReference type="InterPro" id="IPR036942">
    <property type="entry name" value="Beta-barrel_TonB_sf"/>
</dbReference>
<dbReference type="Gene3D" id="2.170.130.10">
    <property type="entry name" value="TonB-dependent receptor, plug domain"/>
    <property type="match status" value="1"/>
</dbReference>
<keyword evidence="10 17" id="KW-0675">Receptor</keyword>
<accession>A0A9E9NU50</accession>
<evidence type="ECO:0000256" key="10">
    <source>
        <dbReference type="ARBA" id="ARBA00023170"/>
    </source>
</evidence>
<name>A0A9E9NU50_9BURK</name>
<dbReference type="InterPro" id="IPR000531">
    <property type="entry name" value="Beta-barrel_TonB"/>
</dbReference>
<dbReference type="InterPro" id="IPR037066">
    <property type="entry name" value="Plug_dom_sf"/>
</dbReference>
<dbReference type="CDD" id="cd01347">
    <property type="entry name" value="ligand_gated_channel"/>
    <property type="match status" value="1"/>
</dbReference>
<dbReference type="AlphaFoldDB" id="A0A9E9NU50"/>
<dbReference type="EMBL" id="CP098251">
    <property type="protein sequence ID" value="WAV91919.1"/>
    <property type="molecule type" value="Genomic_DNA"/>
</dbReference>
<reference evidence="17" key="1">
    <citation type="journal article" date="2022" name="Front. Microbiol.">
        <title>New perspectives on an old grouping: The genomic and phenotypic variability of Oxalobacter formigenes and the implications for calcium oxalate stone prevention.</title>
        <authorList>
            <person name="Chmiel J.A."/>
            <person name="Carr C."/>
            <person name="Stuivenberg G.A."/>
            <person name="Venema R."/>
            <person name="Chanyi R.M."/>
            <person name="Al K.F."/>
            <person name="Giguere D."/>
            <person name="Say H."/>
            <person name="Akouris P.P."/>
            <person name="Dominguez Romero S.A."/>
            <person name="Kwong A."/>
            <person name="Tai V."/>
            <person name="Koval S.F."/>
            <person name="Razvi H."/>
            <person name="Bjazevic J."/>
            <person name="Burton J.P."/>
        </authorList>
    </citation>
    <scope>NUCLEOTIDE SEQUENCE</scope>
    <source>
        <strain evidence="17">OxK</strain>
    </source>
</reference>
<evidence type="ECO:0000259" key="16">
    <source>
        <dbReference type="Pfam" id="PF07715"/>
    </source>
</evidence>
<evidence type="ECO:0000256" key="8">
    <source>
        <dbReference type="ARBA" id="ARBA00023077"/>
    </source>
</evidence>
<evidence type="ECO:0000256" key="6">
    <source>
        <dbReference type="ARBA" id="ARBA00022729"/>
    </source>
</evidence>
<dbReference type="PROSITE" id="PS52016">
    <property type="entry name" value="TONB_DEPENDENT_REC_3"/>
    <property type="match status" value="1"/>
</dbReference>
<keyword evidence="4 12" id="KW-1134">Transmembrane beta strand</keyword>
<dbReference type="Gene3D" id="2.40.170.20">
    <property type="entry name" value="TonB-dependent receptor, beta-barrel domain"/>
    <property type="match status" value="1"/>
</dbReference>
<feature type="signal peptide" evidence="14">
    <location>
        <begin position="1"/>
        <end position="33"/>
    </location>
</feature>
<evidence type="ECO:0000256" key="13">
    <source>
        <dbReference type="RuleBase" id="RU003357"/>
    </source>
</evidence>